<feature type="non-terminal residue" evidence="2">
    <location>
        <position position="1"/>
    </location>
</feature>
<protein>
    <submittedName>
        <fullName evidence="2">Uncharacterized protein</fullName>
    </submittedName>
</protein>
<evidence type="ECO:0000256" key="1">
    <source>
        <dbReference type="SAM" id="MobiDB-lite"/>
    </source>
</evidence>
<dbReference type="EMBL" id="CAJHNH020006046">
    <property type="protein sequence ID" value="CAG5133251.1"/>
    <property type="molecule type" value="Genomic_DNA"/>
</dbReference>
<dbReference type="Proteomes" id="UP000678393">
    <property type="component" value="Unassembled WGS sequence"/>
</dbReference>
<feature type="non-terminal residue" evidence="2">
    <location>
        <position position="68"/>
    </location>
</feature>
<gene>
    <name evidence="2" type="ORF">CUNI_LOCUS18809</name>
</gene>
<name>A0A8S4A489_9EUPU</name>
<comment type="caution">
    <text evidence="2">The sequence shown here is derived from an EMBL/GenBank/DDBJ whole genome shotgun (WGS) entry which is preliminary data.</text>
</comment>
<evidence type="ECO:0000313" key="2">
    <source>
        <dbReference type="EMBL" id="CAG5133251.1"/>
    </source>
</evidence>
<organism evidence="2 3">
    <name type="scientific">Candidula unifasciata</name>
    <dbReference type="NCBI Taxonomy" id="100452"/>
    <lineage>
        <taxon>Eukaryota</taxon>
        <taxon>Metazoa</taxon>
        <taxon>Spiralia</taxon>
        <taxon>Lophotrochozoa</taxon>
        <taxon>Mollusca</taxon>
        <taxon>Gastropoda</taxon>
        <taxon>Heterobranchia</taxon>
        <taxon>Euthyneura</taxon>
        <taxon>Panpulmonata</taxon>
        <taxon>Eupulmonata</taxon>
        <taxon>Stylommatophora</taxon>
        <taxon>Helicina</taxon>
        <taxon>Helicoidea</taxon>
        <taxon>Geomitridae</taxon>
        <taxon>Candidula</taxon>
    </lineage>
</organism>
<feature type="region of interest" description="Disordered" evidence="1">
    <location>
        <begin position="1"/>
        <end position="68"/>
    </location>
</feature>
<feature type="compositionally biased region" description="Low complexity" evidence="1">
    <location>
        <begin position="1"/>
        <end position="20"/>
    </location>
</feature>
<reference evidence="2" key="1">
    <citation type="submission" date="2021-04" db="EMBL/GenBank/DDBJ databases">
        <authorList>
            <consortium name="Molecular Ecology Group"/>
        </authorList>
    </citation>
    <scope>NUCLEOTIDE SEQUENCE</scope>
</reference>
<sequence length="68" mass="7360">RKASLSGSPSTSPLSSPKLPRAGRSTPHSPSATPPGSPSIQTTPWKSRLHTIKNSFLGSPRFHRRKMQ</sequence>
<proteinExistence type="predicted"/>
<dbReference type="AlphaFoldDB" id="A0A8S4A489"/>
<dbReference type="OrthoDB" id="6114356at2759"/>
<keyword evidence="3" id="KW-1185">Reference proteome</keyword>
<accession>A0A8S4A489</accession>
<evidence type="ECO:0000313" key="3">
    <source>
        <dbReference type="Proteomes" id="UP000678393"/>
    </source>
</evidence>